<dbReference type="InterPro" id="IPR019587">
    <property type="entry name" value="Polyketide_cyclase/dehydratase"/>
</dbReference>
<sequence length="137" mass="15002">MDQVEVRSSASAERVFAMLTDWPRHHEWMPFTRAEGGTGVGATVRGRTGLGPVGFVDTMAITEWEPGRRVAVRHTGRLVRGEGWFTTAPLPGGGCTIGWAERLDPPPLGPLWPLAAPAFRVFMRVGLRRLAELAERG</sequence>
<dbReference type="EMBL" id="BAAAHH010000023">
    <property type="protein sequence ID" value="GAA0959868.1"/>
    <property type="molecule type" value="Genomic_DNA"/>
</dbReference>
<dbReference type="SUPFAM" id="SSF55961">
    <property type="entry name" value="Bet v1-like"/>
    <property type="match status" value="1"/>
</dbReference>
<dbReference type="RefSeq" id="WP_344243401.1">
    <property type="nucleotide sequence ID" value="NZ_BAAAHH010000023.1"/>
</dbReference>
<organism evidence="1 2">
    <name type="scientific">Actinocorallia libanotica</name>
    <dbReference type="NCBI Taxonomy" id="46162"/>
    <lineage>
        <taxon>Bacteria</taxon>
        <taxon>Bacillati</taxon>
        <taxon>Actinomycetota</taxon>
        <taxon>Actinomycetes</taxon>
        <taxon>Streptosporangiales</taxon>
        <taxon>Thermomonosporaceae</taxon>
        <taxon>Actinocorallia</taxon>
    </lineage>
</organism>
<evidence type="ECO:0008006" key="3">
    <source>
        <dbReference type="Google" id="ProtNLM"/>
    </source>
</evidence>
<dbReference type="Pfam" id="PF10604">
    <property type="entry name" value="Polyketide_cyc2"/>
    <property type="match status" value="1"/>
</dbReference>
<reference evidence="2" key="1">
    <citation type="journal article" date="2019" name="Int. J. Syst. Evol. Microbiol.">
        <title>The Global Catalogue of Microorganisms (GCM) 10K type strain sequencing project: providing services to taxonomists for standard genome sequencing and annotation.</title>
        <authorList>
            <consortium name="The Broad Institute Genomics Platform"/>
            <consortium name="The Broad Institute Genome Sequencing Center for Infectious Disease"/>
            <person name="Wu L."/>
            <person name="Ma J."/>
        </authorList>
    </citation>
    <scope>NUCLEOTIDE SEQUENCE [LARGE SCALE GENOMIC DNA]</scope>
    <source>
        <strain evidence="2">JCM 10696</strain>
    </source>
</reference>
<proteinExistence type="predicted"/>
<gene>
    <name evidence="1" type="ORF">GCM10009550_50190</name>
</gene>
<dbReference type="Proteomes" id="UP001500665">
    <property type="component" value="Unassembled WGS sequence"/>
</dbReference>
<comment type="caution">
    <text evidence="1">The sequence shown here is derived from an EMBL/GenBank/DDBJ whole genome shotgun (WGS) entry which is preliminary data.</text>
</comment>
<keyword evidence="2" id="KW-1185">Reference proteome</keyword>
<evidence type="ECO:0000313" key="1">
    <source>
        <dbReference type="EMBL" id="GAA0959868.1"/>
    </source>
</evidence>
<evidence type="ECO:0000313" key="2">
    <source>
        <dbReference type="Proteomes" id="UP001500665"/>
    </source>
</evidence>
<dbReference type="Gene3D" id="3.30.530.20">
    <property type="match status" value="1"/>
</dbReference>
<dbReference type="InterPro" id="IPR023393">
    <property type="entry name" value="START-like_dom_sf"/>
</dbReference>
<name>A0ABP4C5E4_9ACTN</name>
<protein>
    <recommendedName>
        <fullName evidence="3">Polyketide cyclase/dehydrase/lipid transport protein</fullName>
    </recommendedName>
</protein>
<accession>A0ABP4C5E4</accession>